<comment type="caution">
    <text evidence="1">The sequence shown here is derived from an EMBL/GenBank/DDBJ whole genome shotgun (WGS) entry which is preliminary data.</text>
</comment>
<sequence>MYGYGPFSQISVMRIICLAIILLAFLTGCKPETVTVHPDSYIQWYYDENKLQFHVHLINEENEEIKLEHLKIIIKDKNIVKALKQDDGKISLGNTYTLGPNESRMVESELIDFDPKGINEQMLNQAFYIQLYVKETLIEYELDSLNVVREK</sequence>
<dbReference type="Proteomes" id="UP001601059">
    <property type="component" value="Unassembled WGS sequence"/>
</dbReference>
<dbReference type="RefSeq" id="WP_389357773.1">
    <property type="nucleotide sequence ID" value="NZ_JBIACK010000001.1"/>
</dbReference>
<reference evidence="1 2" key="1">
    <citation type="submission" date="2024-08" db="EMBL/GenBank/DDBJ databases">
        <title>Two novel Cytobacillus novel species.</title>
        <authorList>
            <person name="Liu G."/>
        </authorList>
    </citation>
    <scope>NUCLEOTIDE SEQUENCE [LARGE SCALE GENOMIC DNA]</scope>
    <source>
        <strain evidence="1 2">FJAT-54145</strain>
    </source>
</reference>
<evidence type="ECO:0000313" key="2">
    <source>
        <dbReference type="Proteomes" id="UP001601059"/>
    </source>
</evidence>
<name>A0ABW6K9A2_9BACI</name>
<accession>A0ABW6K9A2</accession>
<keyword evidence="2" id="KW-1185">Reference proteome</keyword>
<organism evidence="1 2">
    <name type="scientific">Cytobacillus spartinae</name>
    <dbReference type="NCBI Taxonomy" id="3299023"/>
    <lineage>
        <taxon>Bacteria</taxon>
        <taxon>Bacillati</taxon>
        <taxon>Bacillota</taxon>
        <taxon>Bacilli</taxon>
        <taxon>Bacillales</taxon>
        <taxon>Bacillaceae</taxon>
        <taxon>Cytobacillus</taxon>
    </lineage>
</organism>
<gene>
    <name evidence="1" type="ORF">ACFYKX_02625</name>
</gene>
<protein>
    <recommendedName>
        <fullName evidence="3">Lipoprotein</fullName>
    </recommendedName>
</protein>
<dbReference type="EMBL" id="JBIACK010000001">
    <property type="protein sequence ID" value="MFE8699513.1"/>
    <property type="molecule type" value="Genomic_DNA"/>
</dbReference>
<evidence type="ECO:0000313" key="1">
    <source>
        <dbReference type="EMBL" id="MFE8699513.1"/>
    </source>
</evidence>
<proteinExistence type="predicted"/>
<evidence type="ECO:0008006" key="3">
    <source>
        <dbReference type="Google" id="ProtNLM"/>
    </source>
</evidence>